<reference evidence="1 2" key="1">
    <citation type="submission" date="2017-09" db="EMBL/GenBank/DDBJ databases">
        <title>Phase variable restriction modification systems are present in the genome sequences of periodontal pathogens Prevotella intermedia, Tannerella forsythia and Porphyromonas gingivalis.</title>
        <authorList>
            <person name="Haigh R.D."/>
            <person name="Crawford L."/>
            <person name="Ralph J."/>
            <person name="Wanford J."/>
            <person name="Vartoukian S.R."/>
            <person name="Hijazib K."/>
            <person name="Wade W."/>
            <person name="Oggioni M.R."/>
        </authorList>
    </citation>
    <scope>NUCLEOTIDE SEQUENCE [LARGE SCALE GENOMIC DNA]</scope>
    <source>
        <strain evidence="1 2">WW2834</strain>
    </source>
</reference>
<dbReference type="RefSeq" id="WP_097549406.1">
    <property type="nucleotide sequence ID" value="NZ_NSLY01000002.1"/>
</dbReference>
<dbReference type="Proteomes" id="UP000219058">
    <property type="component" value="Unassembled WGS sequence"/>
</dbReference>
<sequence>MYEERNKIILGEEPDHNSHLKCLFGDNINRELLLHIADYVINNGQLAAANENMQVDGEDCTVFALYSPEDYIILQLTGQSIKEQNNILSIFPSSRGGRITEITITNIQEYGNGYEAIITGEIMNGKKTISFFDTNYFEHKDEIKIGDEREFLIVAYAYEADILTEEQRIVKMNPDIMKAMAENLGKDMESMYPEIDISTGVAFEQHYDDCADDGEFQSPVLTDVKEVTVAGESLYNIPMTLWQDLDDETIAFDISLYARTSFFESKPSIGDPLYGTLWLIGRTKS</sequence>
<dbReference type="EMBL" id="NSLY01000002">
    <property type="protein sequence ID" value="PDP61365.1"/>
    <property type="molecule type" value="Genomic_DNA"/>
</dbReference>
<proteinExistence type="predicted"/>
<gene>
    <name evidence="1" type="ORF">CLI71_01365</name>
</gene>
<dbReference type="AlphaFoldDB" id="A0A2A6EIM5"/>
<evidence type="ECO:0000313" key="2">
    <source>
        <dbReference type="Proteomes" id="UP000219058"/>
    </source>
</evidence>
<name>A0A2A6EIM5_PREIN</name>
<protein>
    <submittedName>
        <fullName evidence="1">Uncharacterized protein</fullName>
    </submittedName>
</protein>
<evidence type="ECO:0000313" key="1">
    <source>
        <dbReference type="EMBL" id="PDP61365.1"/>
    </source>
</evidence>
<accession>A0A2A6EIM5</accession>
<organism evidence="1 2">
    <name type="scientific">Prevotella intermedia</name>
    <dbReference type="NCBI Taxonomy" id="28131"/>
    <lineage>
        <taxon>Bacteria</taxon>
        <taxon>Pseudomonadati</taxon>
        <taxon>Bacteroidota</taxon>
        <taxon>Bacteroidia</taxon>
        <taxon>Bacteroidales</taxon>
        <taxon>Prevotellaceae</taxon>
        <taxon>Prevotella</taxon>
    </lineage>
</organism>
<comment type="caution">
    <text evidence="1">The sequence shown here is derived from an EMBL/GenBank/DDBJ whole genome shotgun (WGS) entry which is preliminary data.</text>
</comment>